<accession>A0A8H5LM49</accession>
<feature type="compositionally biased region" description="Acidic residues" evidence="1">
    <location>
        <begin position="55"/>
        <end position="68"/>
    </location>
</feature>
<feature type="compositionally biased region" description="Polar residues" evidence="1">
    <location>
        <begin position="110"/>
        <end position="124"/>
    </location>
</feature>
<feature type="region of interest" description="Disordered" evidence="1">
    <location>
        <begin position="13"/>
        <end position="124"/>
    </location>
</feature>
<gene>
    <name evidence="2" type="ORF">D9756_002067</name>
</gene>
<dbReference type="OrthoDB" id="3062963at2759"/>
<organism evidence="2 3">
    <name type="scientific">Leucocoprinus leucothites</name>
    <dbReference type="NCBI Taxonomy" id="201217"/>
    <lineage>
        <taxon>Eukaryota</taxon>
        <taxon>Fungi</taxon>
        <taxon>Dikarya</taxon>
        <taxon>Basidiomycota</taxon>
        <taxon>Agaricomycotina</taxon>
        <taxon>Agaricomycetes</taxon>
        <taxon>Agaricomycetidae</taxon>
        <taxon>Agaricales</taxon>
        <taxon>Agaricineae</taxon>
        <taxon>Agaricaceae</taxon>
        <taxon>Leucocoprinus</taxon>
    </lineage>
</organism>
<evidence type="ECO:0000256" key="1">
    <source>
        <dbReference type="SAM" id="MobiDB-lite"/>
    </source>
</evidence>
<comment type="caution">
    <text evidence="2">The sequence shown here is derived from an EMBL/GenBank/DDBJ whole genome shotgun (WGS) entry which is preliminary data.</text>
</comment>
<feature type="compositionally biased region" description="Low complexity" evidence="1">
    <location>
        <begin position="78"/>
        <end position="96"/>
    </location>
</feature>
<reference evidence="2 3" key="1">
    <citation type="journal article" date="2020" name="ISME J.">
        <title>Uncovering the hidden diversity of litter-decomposition mechanisms in mushroom-forming fungi.</title>
        <authorList>
            <person name="Floudas D."/>
            <person name="Bentzer J."/>
            <person name="Ahren D."/>
            <person name="Johansson T."/>
            <person name="Persson P."/>
            <person name="Tunlid A."/>
        </authorList>
    </citation>
    <scope>NUCLEOTIDE SEQUENCE [LARGE SCALE GENOMIC DNA]</scope>
    <source>
        <strain evidence="2 3">CBS 146.42</strain>
    </source>
</reference>
<keyword evidence="3" id="KW-1185">Reference proteome</keyword>
<sequence length="303" mass="31980">MATTYSAFFSSGLLAPTHLHSKTRSPPSSPGPHPSPPGLATSSPGATRSSSPVPMEDDSDIEDLDITMDADSARVPMAVATSAGGRSRSGSVASTVHQGQRPRLRKRRSSVNIGTSPMNAIKSPQRNAGNALHVQQRLPPLPTTGSMGRSRSGSLSFLGWGAPSTAETCDVPNAASQNTSLFGRMRSGSIGTSSITSMFRPRRAARRLVSVPAPLPPPTAPLPALPTEAIKHTKSKSLFQDTSIFSNSKGVFSQSGARPPLTQRTESMDVPLPPVKPKGRDRAYSCTKDVTVGSRIDEEMKEN</sequence>
<evidence type="ECO:0000313" key="2">
    <source>
        <dbReference type="EMBL" id="KAF5362271.1"/>
    </source>
</evidence>
<dbReference type="AlphaFoldDB" id="A0A8H5LM49"/>
<dbReference type="EMBL" id="JAACJO010000002">
    <property type="protein sequence ID" value="KAF5362271.1"/>
    <property type="molecule type" value="Genomic_DNA"/>
</dbReference>
<name>A0A8H5LM49_9AGAR</name>
<protein>
    <submittedName>
        <fullName evidence="2">Uncharacterized protein</fullName>
    </submittedName>
</protein>
<feature type="compositionally biased region" description="Basic residues" evidence="1">
    <location>
        <begin position="100"/>
        <end position="109"/>
    </location>
</feature>
<proteinExistence type="predicted"/>
<feature type="compositionally biased region" description="Polar residues" evidence="1">
    <location>
        <begin position="40"/>
        <end position="52"/>
    </location>
</feature>
<dbReference type="Proteomes" id="UP000559027">
    <property type="component" value="Unassembled WGS sequence"/>
</dbReference>
<feature type="compositionally biased region" description="Pro residues" evidence="1">
    <location>
        <begin position="27"/>
        <end position="37"/>
    </location>
</feature>
<evidence type="ECO:0000313" key="3">
    <source>
        <dbReference type="Proteomes" id="UP000559027"/>
    </source>
</evidence>
<feature type="region of interest" description="Disordered" evidence="1">
    <location>
        <begin position="250"/>
        <end position="285"/>
    </location>
</feature>